<feature type="region of interest" description="Disordered" evidence="4">
    <location>
        <begin position="1"/>
        <end position="57"/>
    </location>
</feature>
<keyword evidence="1" id="KW-0132">Cell division</keyword>
<evidence type="ECO:0000313" key="6">
    <source>
        <dbReference type="EMBL" id="CAF0851836.1"/>
    </source>
</evidence>
<dbReference type="InterPro" id="IPR036915">
    <property type="entry name" value="Cyclin-like_sf"/>
</dbReference>
<feature type="compositionally biased region" description="Low complexity" evidence="4">
    <location>
        <begin position="1"/>
        <end position="15"/>
    </location>
</feature>
<evidence type="ECO:0000313" key="7">
    <source>
        <dbReference type="Proteomes" id="UP000663860"/>
    </source>
</evidence>
<evidence type="ECO:0000256" key="2">
    <source>
        <dbReference type="ARBA" id="ARBA00023127"/>
    </source>
</evidence>
<feature type="compositionally biased region" description="Basic and acidic residues" evidence="4">
    <location>
        <begin position="16"/>
        <end position="31"/>
    </location>
</feature>
<evidence type="ECO:0000259" key="5">
    <source>
        <dbReference type="SMART" id="SM01332"/>
    </source>
</evidence>
<keyword evidence="3" id="KW-0131">Cell cycle</keyword>
<dbReference type="Proteomes" id="UP000663860">
    <property type="component" value="Unassembled WGS sequence"/>
</dbReference>
<reference evidence="6" key="1">
    <citation type="submission" date="2021-02" db="EMBL/GenBank/DDBJ databases">
        <authorList>
            <person name="Nowell W R."/>
        </authorList>
    </citation>
    <scope>NUCLEOTIDE SEQUENCE</scope>
</reference>
<gene>
    <name evidence="6" type="ORF">IZO911_LOCUS9637</name>
</gene>
<proteinExistence type="predicted"/>
<evidence type="ECO:0000256" key="4">
    <source>
        <dbReference type="SAM" id="MobiDB-lite"/>
    </source>
</evidence>
<dbReference type="AlphaFoldDB" id="A0A813W3F1"/>
<feature type="compositionally biased region" description="Acidic residues" evidence="4">
    <location>
        <begin position="165"/>
        <end position="178"/>
    </location>
</feature>
<dbReference type="SMART" id="SM01332">
    <property type="entry name" value="Cyclin_C"/>
    <property type="match status" value="1"/>
</dbReference>
<evidence type="ECO:0000256" key="3">
    <source>
        <dbReference type="ARBA" id="ARBA00023306"/>
    </source>
</evidence>
<dbReference type="GO" id="GO:0051301">
    <property type="term" value="P:cell division"/>
    <property type="evidence" value="ECO:0007669"/>
    <property type="project" value="UniProtKB-KW"/>
</dbReference>
<name>A0A813W3F1_9BILA</name>
<comment type="caution">
    <text evidence="6">The sequence shown here is derived from an EMBL/GenBank/DDBJ whole genome shotgun (WGS) entry which is preliminary data.</text>
</comment>
<dbReference type="SUPFAM" id="SSF47954">
    <property type="entry name" value="Cyclin-like"/>
    <property type="match status" value="2"/>
</dbReference>
<dbReference type="PANTHER" id="PTHR38075">
    <property type="entry name" value="DUF4139 DOMAIN-CONTAINING PROTEIN"/>
    <property type="match status" value="1"/>
</dbReference>
<protein>
    <recommendedName>
        <fullName evidence="5">Cyclin C-terminal domain-containing protein</fullName>
    </recommendedName>
</protein>
<dbReference type="InterPro" id="IPR004367">
    <property type="entry name" value="Cyclin_C-dom"/>
</dbReference>
<feature type="domain" description="Cyclin C-terminal" evidence="5">
    <location>
        <begin position="359"/>
        <end position="480"/>
    </location>
</feature>
<dbReference type="InterPro" id="IPR048258">
    <property type="entry name" value="Cyclins_cyclin-box"/>
</dbReference>
<feature type="region of interest" description="Disordered" evidence="4">
    <location>
        <begin position="147"/>
        <end position="183"/>
    </location>
</feature>
<feature type="compositionally biased region" description="Basic and acidic residues" evidence="4">
    <location>
        <begin position="153"/>
        <end position="164"/>
    </location>
</feature>
<sequence length="979" mass="112959">MLFRSSSFTSSCTESINEKPKSTVSFRHHESLQNLQQNQRQPRPMLSRPLNIENNNQHYPPIVPQNLKRATMNTILLPTHNLPINSLLNEKKYEQQQQQSETIKRTNNQDDIENIQERFHEMLITAPTANDNETVLLPAEQSSTTEYFTPKISIDENGKKKTDEQDNQTDDDDDDDELYPMSNGIESAAHPFFDVLSTTSYEKEVMVYLLSLEERFVTENEKLRLSKRLRESTNSLKPVQGVPIPGSNSTVIITPKVRCKLIDWIISVHDYHRLNAAILCRTIHLIDRILLLNDQMTKLDLQLRAVNCFTIACKLESRRVPDTNSLLSLFDARHHVTPVILNHGEKQLLTQLDFELEYPLAIHFLCYYLRFLPFHFIIYSLSKYMIECVLCDDTLSEQIPGSLLAASTLLLALKLTKQLDKPQVTKRFYKHQPYKHDQLEKCTGQIMKIMQNVSKSLYHTNVREKYKRSEFDRVANYQFSNDLAEIIRPFDKLPLEFSEDDWNNIQSDSITLIGKNVNISSQTITETKKSLNGSEIYIRSPITSNKPTHKLIKGILVDDINHLVKIQDESIVDHQPLYLTVPNDQILYVEKPMKPKYSVNFSYTSALDSQIFVSYLQSNINWRIQYQLNLHDNTSNLIAIANIRNDGKLPITVDQAELIGEDINLRIQKQQQNDRTLRKIRFGSESSSQAKSNPMQILFADSVEPIVEQGNEFIGLYVFSINKSFTIDAKTNYLLPMFHPDASVEQYGLISKTFSTRSSYGKAQRSYRLKSDRYLSRGNCIIREQNRVIGEIVLPNLASKDKHEFSIGEDANIIYKENVTLISNQTSSDKRRSSSIYEVHVQIKNFKDNSCVSCIIREQNRVIGEIVLPNLASKDKHEFSIGEDANIIYKENVTLISNQTSSDKRRSSSIYEIHVQIKNFKDNSINIQYEQKGFYIHHSFKLMKSTKHQFIQDGSSIKSNMTLKANMDEVYSYTVEIIN</sequence>
<dbReference type="PANTHER" id="PTHR38075:SF1">
    <property type="entry name" value="DUF4139 DOMAIN-CONTAINING PROTEIN"/>
    <property type="match status" value="1"/>
</dbReference>
<dbReference type="Pfam" id="PF00134">
    <property type="entry name" value="Cyclin_N"/>
    <property type="match status" value="1"/>
</dbReference>
<keyword evidence="2" id="KW-0195">Cyclin</keyword>
<accession>A0A813W3F1</accession>
<dbReference type="PROSITE" id="PS00292">
    <property type="entry name" value="CYCLINS"/>
    <property type="match status" value="1"/>
</dbReference>
<dbReference type="Gene3D" id="1.10.472.10">
    <property type="entry name" value="Cyclin-like"/>
    <property type="match status" value="2"/>
</dbReference>
<dbReference type="Pfam" id="PF02984">
    <property type="entry name" value="Cyclin_C"/>
    <property type="match status" value="1"/>
</dbReference>
<organism evidence="6 7">
    <name type="scientific">Adineta steineri</name>
    <dbReference type="NCBI Taxonomy" id="433720"/>
    <lineage>
        <taxon>Eukaryota</taxon>
        <taxon>Metazoa</taxon>
        <taxon>Spiralia</taxon>
        <taxon>Gnathifera</taxon>
        <taxon>Rotifera</taxon>
        <taxon>Eurotatoria</taxon>
        <taxon>Bdelloidea</taxon>
        <taxon>Adinetida</taxon>
        <taxon>Adinetidae</taxon>
        <taxon>Adineta</taxon>
    </lineage>
</organism>
<evidence type="ECO:0000256" key="1">
    <source>
        <dbReference type="ARBA" id="ARBA00022618"/>
    </source>
</evidence>
<dbReference type="InterPro" id="IPR006671">
    <property type="entry name" value="Cyclin_N"/>
</dbReference>
<dbReference type="EMBL" id="CAJNOE010000068">
    <property type="protein sequence ID" value="CAF0851836.1"/>
    <property type="molecule type" value="Genomic_DNA"/>
</dbReference>
<feature type="compositionally biased region" description="Low complexity" evidence="4">
    <location>
        <begin position="32"/>
        <end position="44"/>
    </location>
</feature>